<reference evidence="1 2" key="1">
    <citation type="journal article" date="2024" name="G3 (Bethesda)">
        <title>Genome assembly of Hibiscus sabdariffa L. provides insights into metabolisms of medicinal natural products.</title>
        <authorList>
            <person name="Kim T."/>
        </authorList>
    </citation>
    <scope>NUCLEOTIDE SEQUENCE [LARGE SCALE GENOMIC DNA]</scope>
    <source>
        <strain evidence="1">TK-2024</strain>
        <tissue evidence="1">Old leaves</tissue>
    </source>
</reference>
<proteinExistence type="predicted"/>
<evidence type="ECO:0000313" key="1">
    <source>
        <dbReference type="EMBL" id="KAK8497700.1"/>
    </source>
</evidence>
<evidence type="ECO:0000313" key="2">
    <source>
        <dbReference type="Proteomes" id="UP001472677"/>
    </source>
</evidence>
<name>A0ABR2AUB2_9ROSI</name>
<keyword evidence="2" id="KW-1185">Reference proteome</keyword>
<comment type="caution">
    <text evidence="1">The sequence shown here is derived from an EMBL/GenBank/DDBJ whole genome shotgun (WGS) entry which is preliminary data.</text>
</comment>
<sequence>MLQLEDDSWSDSPNVLKSHAVRFFQDFFTSQGRGSSGTSLLGNFHHFSPGELRTLQAPVTMVRVVPCPTESFGPDSVSWRWEGTRTFSTNVERCHRHLASLLVCGLCGQCDDDVLHSLRGCKKAREVWFAAVPQSSIEEFMTAPLEVWFETNICTDFPLGNISGAWNVRFATICWQLWK</sequence>
<dbReference type="Proteomes" id="UP001472677">
    <property type="component" value="Unassembled WGS sequence"/>
</dbReference>
<evidence type="ECO:0008006" key="3">
    <source>
        <dbReference type="Google" id="ProtNLM"/>
    </source>
</evidence>
<accession>A0ABR2AUB2</accession>
<organism evidence="1 2">
    <name type="scientific">Hibiscus sabdariffa</name>
    <name type="common">roselle</name>
    <dbReference type="NCBI Taxonomy" id="183260"/>
    <lineage>
        <taxon>Eukaryota</taxon>
        <taxon>Viridiplantae</taxon>
        <taxon>Streptophyta</taxon>
        <taxon>Embryophyta</taxon>
        <taxon>Tracheophyta</taxon>
        <taxon>Spermatophyta</taxon>
        <taxon>Magnoliopsida</taxon>
        <taxon>eudicotyledons</taxon>
        <taxon>Gunneridae</taxon>
        <taxon>Pentapetalae</taxon>
        <taxon>rosids</taxon>
        <taxon>malvids</taxon>
        <taxon>Malvales</taxon>
        <taxon>Malvaceae</taxon>
        <taxon>Malvoideae</taxon>
        <taxon>Hibiscus</taxon>
    </lineage>
</organism>
<dbReference type="EMBL" id="JBBPBM010000299">
    <property type="protein sequence ID" value="KAK8497700.1"/>
    <property type="molecule type" value="Genomic_DNA"/>
</dbReference>
<protein>
    <recommendedName>
        <fullName evidence="3">Reverse transcriptase zinc-binding domain-containing protein</fullName>
    </recommendedName>
</protein>
<gene>
    <name evidence="1" type="ORF">V6N12_018818</name>
</gene>